<feature type="transmembrane region" description="Helical" evidence="9">
    <location>
        <begin position="133"/>
        <end position="151"/>
    </location>
</feature>
<accession>A0A4S2DRN3</accession>
<dbReference type="GO" id="GO:0005886">
    <property type="term" value="C:plasma membrane"/>
    <property type="evidence" value="ECO:0007669"/>
    <property type="project" value="UniProtKB-SubCell"/>
</dbReference>
<dbReference type="InterPro" id="IPR011527">
    <property type="entry name" value="ABC1_TM_dom"/>
</dbReference>
<comment type="subcellular location">
    <subcellularLocation>
        <location evidence="1">Cell membrane</location>
        <topology evidence="1">Multi-pass membrane protein</topology>
    </subcellularLocation>
</comment>
<proteinExistence type="predicted"/>
<keyword evidence="8 9" id="KW-0472">Membrane</keyword>
<sequence length="573" mass="63365">MLKLIYFMKDYKKESILGPIFKLIEAILELFIPIVMAKIIDIGVYNKDINYVFKMGGVLILLGAIGLIFAIICQYYASIASQGAGTSIRSKLYKHINGLSYSEIDKIGTPTLITRLVNDINQIQTGIAMLIRLGTRSPFIIIGSIIMALLIDLKLSIIFLIATPLIALVIYLVMSKSLPLYKVIQEKLDSLSLITRENLEGARVIKAFSKEESEKSRFEKSAIDLANTSINVGKISAILNPITYMIMNLAIIAILWFGGINVNIGSLTQGEVIAFINYITQILLSLIVFSQLIVILTKGATSANRVLEILNINTSIMDNKETLTNKVKNNDSLIEFKNVSFSYEESNEYSLKDINFKINKNETIGIIGGTGSGKSTLINLIPRFYDVSKGEILVKGINVKDYKLNSLRKLIGIVPQKAVLFKGSILDNLKWGNENATINEIEDALNISQSSSFINSLPDKYNAKVMQGGKNFSGGQKQRLTIARALVRNPEILILDDSSSALDFATDAALRKNLKENTKDMTVLIVSQRASSIMNSDKIIVLDNGEIAGIGTHDYLLKNCEVYSEIYSSQLNN</sequence>
<evidence type="ECO:0000256" key="7">
    <source>
        <dbReference type="ARBA" id="ARBA00022989"/>
    </source>
</evidence>
<dbReference type="GO" id="GO:0005524">
    <property type="term" value="F:ATP binding"/>
    <property type="evidence" value="ECO:0007669"/>
    <property type="project" value="UniProtKB-KW"/>
</dbReference>
<feature type="transmembrane region" description="Helical" evidence="9">
    <location>
        <begin position="52"/>
        <end position="77"/>
    </location>
</feature>
<dbReference type="Gene3D" id="3.40.50.300">
    <property type="entry name" value="P-loop containing nucleotide triphosphate hydrolases"/>
    <property type="match status" value="1"/>
</dbReference>
<keyword evidence="7 9" id="KW-1133">Transmembrane helix</keyword>
<dbReference type="SUPFAM" id="SSF52540">
    <property type="entry name" value="P-loop containing nucleoside triphosphate hydrolases"/>
    <property type="match status" value="1"/>
</dbReference>
<dbReference type="SMART" id="SM00382">
    <property type="entry name" value="AAA"/>
    <property type="match status" value="1"/>
</dbReference>
<dbReference type="InterPro" id="IPR036640">
    <property type="entry name" value="ABC1_TM_sf"/>
</dbReference>
<dbReference type="Proteomes" id="UP000306888">
    <property type="component" value="Unassembled WGS sequence"/>
</dbReference>
<dbReference type="RefSeq" id="WP_136004946.1">
    <property type="nucleotide sequence ID" value="NZ_SRYR01000001.1"/>
</dbReference>
<evidence type="ECO:0000256" key="1">
    <source>
        <dbReference type="ARBA" id="ARBA00004651"/>
    </source>
</evidence>
<comment type="caution">
    <text evidence="12">The sequence shown here is derived from an EMBL/GenBank/DDBJ whole genome shotgun (WGS) entry which is preliminary data.</text>
</comment>
<dbReference type="SUPFAM" id="SSF90123">
    <property type="entry name" value="ABC transporter transmembrane region"/>
    <property type="match status" value="1"/>
</dbReference>
<dbReference type="InterPro" id="IPR003439">
    <property type="entry name" value="ABC_transporter-like_ATP-bd"/>
</dbReference>
<evidence type="ECO:0000256" key="6">
    <source>
        <dbReference type="ARBA" id="ARBA00022840"/>
    </source>
</evidence>
<dbReference type="PROSITE" id="PS50893">
    <property type="entry name" value="ABC_TRANSPORTER_2"/>
    <property type="match status" value="1"/>
</dbReference>
<evidence type="ECO:0000256" key="5">
    <source>
        <dbReference type="ARBA" id="ARBA00022741"/>
    </source>
</evidence>
<feature type="transmembrane region" description="Helical" evidence="9">
    <location>
        <begin position="272"/>
        <end position="296"/>
    </location>
</feature>
<keyword evidence="4 9" id="KW-0812">Transmembrane</keyword>
<dbReference type="GO" id="GO:0016887">
    <property type="term" value="F:ATP hydrolysis activity"/>
    <property type="evidence" value="ECO:0007669"/>
    <property type="project" value="InterPro"/>
</dbReference>
<keyword evidence="3" id="KW-1003">Cell membrane</keyword>
<keyword evidence="2" id="KW-0813">Transport</keyword>
<feature type="domain" description="ABC transmembrane type-1" evidence="11">
    <location>
        <begin position="16"/>
        <end position="298"/>
    </location>
</feature>
<dbReference type="InterPro" id="IPR027417">
    <property type="entry name" value="P-loop_NTPase"/>
</dbReference>
<reference evidence="12 13" key="1">
    <citation type="submission" date="2019-04" db="EMBL/GenBank/DDBJ databases">
        <title>Microbes associate with the intestines of laboratory mice.</title>
        <authorList>
            <person name="Navarre W."/>
            <person name="Wong E."/>
            <person name="Huang K."/>
            <person name="Tropini C."/>
            <person name="Ng K."/>
            <person name="Yu B."/>
        </authorList>
    </citation>
    <scope>NUCLEOTIDE SEQUENCE [LARGE SCALE GENOMIC DNA]</scope>
    <source>
        <strain evidence="12 13">NM50_B9-20</strain>
    </source>
</reference>
<evidence type="ECO:0000313" key="12">
    <source>
        <dbReference type="EMBL" id="TGY44582.1"/>
    </source>
</evidence>
<organism evidence="12 13">
    <name type="scientific">Clostridium sartagoforme</name>
    <dbReference type="NCBI Taxonomy" id="84031"/>
    <lineage>
        <taxon>Bacteria</taxon>
        <taxon>Bacillati</taxon>
        <taxon>Bacillota</taxon>
        <taxon>Clostridia</taxon>
        <taxon>Eubacteriales</taxon>
        <taxon>Clostridiaceae</taxon>
        <taxon>Clostridium</taxon>
    </lineage>
</organism>
<keyword evidence="6 12" id="KW-0067">ATP-binding</keyword>
<evidence type="ECO:0000256" key="2">
    <source>
        <dbReference type="ARBA" id="ARBA00022448"/>
    </source>
</evidence>
<gene>
    <name evidence="12" type="ORF">E5347_04145</name>
</gene>
<dbReference type="PROSITE" id="PS00211">
    <property type="entry name" value="ABC_TRANSPORTER_1"/>
    <property type="match status" value="1"/>
</dbReference>
<dbReference type="Pfam" id="PF00664">
    <property type="entry name" value="ABC_membrane"/>
    <property type="match status" value="1"/>
</dbReference>
<keyword evidence="13" id="KW-1185">Reference proteome</keyword>
<dbReference type="Pfam" id="PF00005">
    <property type="entry name" value="ABC_tran"/>
    <property type="match status" value="1"/>
</dbReference>
<evidence type="ECO:0000313" key="13">
    <source>
        <dbReference type="Proteomes" id="UP000306888"/>
    </source>
</evidence>
<evidence type="ECO:0000256" key="8">
    <source>
        <dbReference type="ARBA" id="ARBA00023136"/>
    </source>
</evidence>
<dbReference type="PANTHER" id="PTHR43394:SF1">
    <property type="entry name" value="ATP-BINDING CASSETTE SUB-FAMILY B MEMBER 10, MITOCHONDRIAL"/>
    <property type="match status" value="1"/>
</dbReference>
<evidence type="ECO:0000256" key="4">
    <source>
        <dbReference type="ARBA" id="ARBA00022692"/>
    </source>
</evidence>
<evidence type="ECO:0000259" key="10">
    <source>
        <dbReference type="PROSITE" id="PS50893"/>
    </source>
</evidence>
<dbReference type="EMBL" id="SRYR01000001">
    <property type="protein sequence ID" value="TGY44582.1"/>
    <property type="molecule type" value="Genomic_DNA"/>
</dbReference>
<dbReference type="InterPro" id="IPR003593">
    <property type="entry name" value="AAA+_ATPase"/>
</dbReference>
<feature type="transmembrane region" description="Helical" evidence="9">
    <location>
        <begin position="242"/>
        <end position="260"/>
    </location>
</feature>
<dbReference type="FunFam" id="3.40.50.300:FF:000221">
    <property type="entry name" value="Multidrug ABC transporter ATP-binding protein"/>
    <property type="match status" value="1"/>
</dbReference>
<dbReference type="InterPro" id="IPR039421">
    <property type="entry name" value="Type_1_exporter"/>
</dbReference>
<evidence type="ECO:0000256" key="9">
    <source>
        <dbReference type="SAM" id="Phobius"/>
    </source>
</evidence>
<feature type="domain" description="ABC transporter" evidence="10">
    <location>
        <begin position="334"/>
        <end position="569"/>
    </location>
</feature>
<dbReference type="PANTHER" id="PTHR43394">
    <property type="entry name" value="ATP-DEPENDENT PERMEASE MDL1, MITOCHONDRIAL"/>
    <property type="match status" value="1"/>
</dbReference>
<dbReference type="Gene3D" id="1.20.1560.10">
    <property type="entry name" value="ABC transporter type 1, transmembrane domain"/>
    <property type="match status" value="1"/>
</dbReference>
<dbReference type="OrthoDB" id="9762778at2"/>
<dbReference type="AlphaFoldDB" id="A0A4S2DRN3"/>
<protein>
    <submittedName>
        <fullName evidence="12">ABC transporter ATP-binding protein</fullName>
    </submittedName>
</protein>
<dbReference type="InterPro" id="IPR017871">
    <property type="entry name" value="ABC_transporter-like_CS"/>
</dbReference>
<dbReference type="GO" id="GO:0015421">
    <property type="term" value="F:ABC-type oligopeptide transporter activity"/>
    <property type="evidence" value="ECO:0007669"/>
    <property type="project" value="TreeGrafter"/>
</dbReference>
<feature type="transmembrane region" description="Helical" evidence="9">
    <location>
        <begin position="20"/>
        <end position="40"/>
    </location>
</feature>
<feature type="transmembrane region" description="Helical" evidence="9">
    <location>
        <begin position="157"/>
        <end position="174"/>
    </location>
</feature>
<keyword evidence="5" id="KW-0547">Nucleotide-binding</keyword>
<dbReference type="CDD" id="cd18548">
    <property type="entry name" value="ABC_6TM_Tm287_like"/>
    <property type="match status" value="1"/>
</dbReference>
<name>A0A4S2DRN3_9CLOT</name>
<evidence type="ECO:0000259" key="11">
    <source>
        <dbReference type="PROSITE" id="PS50929"/>
    </source>
</evidence>
<evidence type="ECO:0000256" key="3">
    <source>
        <dbReference type="ARBA" id="ARBA00022475"/>
    </source>
</evidence>
<dbReference type="PROSITE" id="PS50929">
    <property type="entry name" value="ABC_TM1F"/>
    <property type="match status" value="1"/>
</dbReference>